<sequence length="241" mass="26047">MVSWFSFRARRARPANPRPRASSRPLVVSRVELGDFTPDLDVYLGQAAYLQLALFESLGRASGIAPSTRTKTLTGRVATSTLERHRGLVAEIERAGGDAPEAMQPHRAVIDDFQRRTGGGDWYETILASYVAAGLLNDVFSRLAAGLSDADRERVVRVLEAGAADDDAAIVSELSLAIKADPKLASRLALWGRRLVGDTLLVARAAISASHESADDERLEPVFTELIAAHTRRMDALGLTA</sequence>
<evidence type="ECO:0000313" key="3">
    <source>
        <dbReference type="Proteomes" id="UP000280008"/>
    </source>
</evidence>
<dbReference type="Proteomes" id="UP000280008">
    <property type="component" value="Unassembled WGS sequence"/>
</dbReference>
<reference evidence="2 3" key="1">
    <citation type="submission" date="2018-10" db="EMBL/GenBank/DDBJ databases">
        <title>Sequencing the genomes of 1000 actinobacteria strains.</title>
        <authorList>
            <person name="Klenk H.-P."/>
        </authorList>
    </citation>
    <scope>NUCLEOTIDE SEQUENCE [LARGE SCALE GENOMIC DNA]</scope>
    <source>
        <strain evidence="2 3">DSM 17894</strain>
    </source>
</reference>
<comment type="caution">
    <text evidence="2">The sequence shown here is derived from an EMBL/GenBank/DDBJ whole genome shotgun (WGS) entry which is preliminary data.</text>
</comment>
<keyword evidence="3" id="KW-1185">Reference proteome</keyword>
<dbReference type="AlphaFoldDB" id="A0A495IG17"/>
<proteinExistence type="predicted"/>
<organism evidence="2 3">
    <name type="scientific">Frondihabitans australicus</name>
    <dbReference type="NCBI Taxonomy" id="386892"/>
    <lineage>
        <taxon>Bacteria</taxon>
        <taxon>Bacillati</taxon>
        <taxon>Actinomycetota</taxon>
        <taxon>Actinomycetes</taxon>
        <taxon>Micrococcales</taxon>
        <taxon>Microbacteriaceae</taxon>
        <taxon>Frondihabitans</taxon>
    </lineage>
</organism>
<dbReference type="InterPro" id="IPR059125">
    <property type="entry name" value="Ferritin_actino"/>
</dbReference>
<protein>
    <submittedName>
        <fullName evidence="2">tRNA-(MS[2]IO[6]A)-hydroxylase MiaE-like protein</fullName>
    </submittedName>
</protein>
<dbReference type="OrthoDB" id="3728083at2"/>
<evidence type="ECO:0000259" key="1">
    <source>
        <dbReference type="Pfam" id="PF13794"/>
    </source>
</evidence>
<dbReference type="RefSeq" id="WP_121369743.1">
    <property type="nucleotide sequence ID" value="NZ_RBKS01000001.1"/>
</dbReference>
<evidence type="ECO:0000313" key="2">
    <source>
        <dbReference type="EMBL" id="RKR74884.1"/>
    </source>
</evidence>
<dbReference type="Gene3D" id="1.20.1260.10">
    <property type="match status" value="1"/>
</dbReference>
<dbReference type="Pfam" id="PF13794">
    <property type="entry name" value="MiaE_2"/>
    <property type="match status" value="1"/>
</dbReference>
<gene>
    <name evidence="2" type="ORF">C8E83_2018</name>
</gene>
<dbReference type="InterPro" id="IPR012347">
    <property type="entry name" value="Ferritin-like"/>
</dbReference>
<accession>A0A495IG17</accession>
<dbReference type="EMBL" id="RBKS01000001">
    <property type="protein sequence ID" value="RKR74884.1"/>
    <property type="molecule type" value="Genomic_DNA"/>
</dbReference>
<feature type="domain" description="Ferritin-like" evidence="1">
    <location>
        <begin position="44"/>
        <end position="204"/>
    </location>
</feature>
<name>A0A495IG17_9MICO</name>